<proteinExistence type="inferred from homology"/>
<dbReference type="InterPro" id="IPR032697">
    <property type="entry name" value="SQ_cyclase_N"/>
</dbReference>
<dbReference type="PANTHER" id="PTHR11764:SF20">
    <property type="entry name" value="LANOSTEROL SYNTHASE"/>
    <property type="match status" value="1"/>
</dbReference>
<dbReference type="Proteomes" id="UP000270343">
    <property type="component" value="Unassembled WGS sequence"/>
</dbReference>
<evidence type="ECO:0000256" key="2">
    <source>
        <dbReference type="ARBA" id="ARBA00009755"/>
    </source>
</evidence>
<name>A0A3B0BYX8_9ACTN</name>
<accession>A0A3B0BYX8</accession>
<dbReference type="GO" id="GO:0016866">
    <property type="term" value="F:intramolecular transferase activity"/>
    <property type="evidence" value="ECO:0007669"/>
    <property type="project" value="InterPro"/>
</dbReference>
<comment type="caution">
    <text evidence="4">The sequence shown here is derived from an EMBL/GenBank/DDBJ whole genome shotgun (WGS) entry which is preliminary data.</text>
</comment>
<dbReference type="EMBL" id="RBAM01000001">
    <property type="protein sequence ID" value="RKN77621.1"/>
    <property type="molecule type" value="Genomic_DNA"/>
</dbReference>
<reference evidence="4 5" key="1">
    <citation type="journal article" date="2015" name="Antonie Van Leeuwenhoek">
        <title>Streptomyces klenkii sp. nov., isolated from deep marine sediment.</title>
        <authorList>
            <person name="Veyisoglu A."/>
            <person name="Sahin N."/>
        </authorList>
    </citation>
    <scope>NUCLEOTIDE SEQUENCE [LARGE SCALE GENOMIC DNA]</scope>
    <source>
        <strain evidence="4 5">KCTC 29202</strain>
    </source>
</reference>
<dbReference type="InterPro" id="IPR018333">
    <property type="entry name" value="Squalene_cyclase"/>
</dbReference>
<sequence>MPVPGAHRAYEAACARLLGLQHENGAWEGEMEWSTMILSQYVIVLHILERSPDEPTRQSILQCFRKARTAEGSWGMHPQAPPSAYATTLAYVALRLLGTEPHDSLAAGARRWIHTQPGGAGAVPQWGFFWLAVLGLMPYRQVAPVPPR</sequence>
<evidence type="ECO:0000313" key="4">
    <source>
        <dbReference type="EMBL" id="RKN77621.1"/>
    </source>
</evidence>
<keyword evidence="5" id="KW-1185">Reference proteome</keyword>
<dbReference type="AlphaFoldDB" id="A0A3B0BYX8"/>
<dbReference type="InterPro" id="IPR008930">
    <property type="entry name" value="Terpenoid_cyclase/PrenylTrfase"/>
</dbReference>
<evidence type="ECO:0000259" key="3">
    <source>
        <dbReference type="Pfam" id="PF13249"/>
    </source>
</evidence>
<evidence type="ECO:0000256" key="1">
    <source>
        <dbReference type="ARBA" id="ARBA00004999"/>
    </source>
</evidence>
<dbReference type="SUPFAM" id="SSF48239">
    <property type="entry name" value="Terpenoid cyclases/Protein prenyltransferases"/>
    <property type="match status" value="1"/>
</dbReference>
<dbReference type="PANTHER" id="PTHR11764">
    <property type="entry name" value="TERPENE CYCLASE/MUTASE FAMILY MEMBER"/>
    <property type="match status" value="1"/>
</dbReference>
<dbReference type="GO" id="GO:0005811">
    <property type="term" value="C:lipid droplet"/>
    <property type="evidence" value="ECO:0007669"/>
    <property type="project" value="InterPro"/>
</dbReference>
<organism evidence="4 5">
    <name type="scientific">Streptomyces klenkii</name>
    <dbReference type="NCBI Taxonomy" id="1420899"/>
    <lineage>
        <taxon>Bacteria</taxon>
        <taxon>Bacillati</taxon>
        <taxon>Actinomycetota</taxon>
        <taxon>Actinomycetes</taxon>
        <taxon>Kitasatosporales</taxon>
        <taxon>Streptomycetaceae</taxon>
        <taxon>Streptomyces</taxon>
    </lineage>
</organism>
<feature type="domain" description="Squalene cyclase N-terminal" evidence="3">
    <location>
        <begin position="12"/>
        <end position="147"/>
    </location>
</feature>
<gene>
    <name evidence="4" type="ORF">D7231_02660</name>
</gene>
<dbReference type="Gene3D" id="1.50.10.20">
    <property type="match status" value="1"/>
</dbReference>
<dbReference type="Pfam" id="PF13249">
    <property type="entry name" value="SQHop_cyclase_N"/>
    <property type="match status" value="1"/>
</dbReference>
<dbReference type="UniPathway" id="UPA00337"/>
<evidence type="ECO:0000313" key="5">
    <source>
        <dbReference type="Proteomes" id="UP000270343"/>
    </source>
</evidence>
<comment type="pathway">
    <text evidence="1">Secondary metabolite biosynthesis; hopanoid biosynthesis.</text>
</comment>
<dbReference type="GO" id="GO:0016104">
    <property type="term" value="P:triterpenoid biosynthetic process"/>
    <property type="evidence" value="ECO:0007669"/>
    <property type="project" value="InterPro"/>
</dbReference>
<protein>
    <recommendedName>
        <fullName evidence="3">Squalene cyclase N-terminal domain-containing protein</fullName>
    </recommendedName>
</protein>
<comment type="similarity">
    <text evidence="2">Belongs to the terpene cyclase/mutase family.</text>
</comment>